<comment type="similarity">
    <text evidence="6">Belongs to the globin family.</text>
</comment>
<evidence type="ECO:0000313" key="10">
    <source>
        <dbReference type="Proteomes" id="UP000789390"/>
    </source>
</evidence>
<dbReference type="Pfam" id="PF00042">
    <property type="entry name" value="Globin"/>
    <property type="match status" value="1"/>
</dbReference>
<dbReference type="InterPro" id="IPR009050">
    <property type="entry name" value="Globin-like_sf"/>
</dbReference>
<accession>A0A8J2S8X6</accession>
<dbReference type="GO" id="GO:0020037">
    <property type="term" value="F:heme binding"/>
    <property type="evidence" value="ECO:0007669"/>
    <property type="project" value="InterPro"/>
</dbReference>
<dbReference type="GO" id="GO:0019825">
    <property type="term" value="F:oxygen binding"/>
    <property type="evidence" value="ECO:0007669"/>
    <property type="project" value="InterPro"/>
</dbReference>
<dbReference type="Gene3D" id="1.10.490.10">
    <property type="entry name" value="Globins"/>
    <property type="match status" value="1"/>
</dbReference>
<evidence type="ECO:0000256" key="7">
    <source>
        <dbReference type="SAM" id="MobiDB-lite"/>
    </source>
</evidence>
<gene>
    <name evidence="9" type="ORF">DGAL_LOCUS16718</name>
</gene>
<feature type="region of interest" description="Disordered" evidence="7">
    <location>
        <begin position="167"/>
        <end position="191"/>
    </location>
</feature>
<dbReference type="InterPro" id="IPR050532">
    <property type="entry name" value="Globin-like_OT"/>
</dbReference>
<feature type="domain" description="Globin" evidence="8">
    <location>
        <begin position="79"/>
        <end position="156"/>
    </location>
</feature>
<keyword evidence="2 6" id="KW-0349">Heme</keyword>
<organism evidence="9 10">
    <name type="scientific">Daphnia galeata</name>
    <dbReference type="NCBI Taxonomy" id="27404"/>
    <lineage>
        <taxon>Eukaryota</taxon>
        <taxon>Metazoa</taxon>
        <taxon>Ecdysozoa</taxon>
        <taxon>Arthropoda</taxon>
        <taxon>Crustacea</taxon>
        <taxon>Branchiopoda</taxon>
        <taxon>Diplostraca</taxon>
        <taxon>Cladocera</taxon>
        <taxon>Anomopoda</taxon>
        <taxon>Daphniidae</taxon>
        <taxon>Daphnia</taxon>
    </lineage>
</organism>
<dbReference type="GO" id="GO:0046872">
    <property type="term" value="F:metal ion binding"/>
    <property type="evidence" value="ECO:0007669"/>
    <property type="project" value="UniProtKB-KW"/>
</dbReference>
<proteinExistence type="inferred from homology"/>
<dbReference type="GO" id="GO:0005344">
    <property type="term" value="F:oxygen carrier activity"/>
    <property type="evidence" value="ECO:0007669"/>
    <property type="project" value="UniProtKB-KW"/>
</dbReference>
<comment type="caution">
    <text evidence="9">The sequence shown here is derived from an EMBL/GenBank/DDBJ whole genome shotgun (WGS) entry which is preliminary data.</text>
</comment>
<keyword evidence="4" id="KW-0479">Metal-binding</keyword>
<dbReference type="InterPro" id="IPR000971">
    <property type="entry name" value="Globin"/>
</dbReference>
<evidence type="ECO:0000313" key="9">
    <source>
        <dbReference type="EMBL" id="CAH0112919.1"/>
    </source>
</evidence>
<evidence type="ECO:0000256" key="3">
    <source>
        <dbReference type="ARBA" id="ARBA00022621"/>
    </source>
</evidence>
<keyword evidence="1 6" id="KW-0813">Transport</keyword>
<dbReference type="AlphaFoldDB" id="A0A8J2S8X6"/>
<reference evidence="9" key="1">
    <citation type="submission" date="2021-11" db="EMBL/GenBank/DDBJ databases">
        <authorList>
            <person name="Schell T."/>
        </authorList>
    </citation>
    <scope>NUCLEOTIDE SEQUENCE</scope>
    <source>
        <strain evidence="9">M5</strain>
    </source>
</reference>
<dbReference type="PANTHER" id="PTHR46458">
    <property type="entry name" value="BLR2807 PROTEIN"/>
    <property type="match status" value="1"/>
</dbReference>
<sequence length="191" mass="20944">MGNAHVTLSSSSKKMADKDEVRNGNGISAAIQDSTAFPPAKTAMASVDDLTDLQKTLLQESWIRLEKDIAQVGIIVFIKVMGAVQRAVHRLQEPEKLHAFLCDLGRKHDKNGAKLEYIDYIGPQFLSAIRPILGQDWTEETEKAWTLLLDYMTATMKESLLEARNGSAAKSLKPQTLPPSLSSSSTAAMDD</sequence>
<protein>
    <recommendedName>
        <fullName evidence="8">Globin domain-containing protein</fullName>
    </recommendedName>
</protein>
<dbReference type="OrthoDB" id="6346302at2759"/>
<evidence type="ECO:0000256" key="2">
    <source>
        <dbReference type="ARBA" id="ARBA00022617"/>
    </source>
</evidence>
<dbReference type="SUPFAM" id="SSF46458">
    <property type="entry name" value="Globin-like"/>
    <property type="match status" value="1"/>
</dbReference>
<evidence type="ECO:0000256" key="4">
    <source>
        <dbReference type="ARBA" id="ARBA00022723"/>
    </source>
</evidence>
<dbReference type="InterPro" id="IPR012292">
    <property type="entry name" value="Globin/Proto"/>
</dbReference>
<name>A0A8J2S8X6_9CRUS</name>
<keyword evidence="5" id="KW-0408">Iron</keyword>
<keyword evidence="10" id="KW-1185">Reference proteome</keyword>
<dbReference type="PANTHER" id="PTHR46458:SF1">
    <property type="entry name" value="GEO09476P1"/>
    <property type="match status" value="1"/>
</dbReference>
<evidence type="ECO:0000256" key="1">
    <source>
        <dbReference type="ARBA" id="ARBA00022448"/>
    </source>
</evidence>
<evidence type="ECO:0000256" key="6">
    <source>
        <dbReference type="RuleBase" id="RU000356"/>
    </source>
</evidence>
<keyword evidence="3 6" id="KW-0561">Oxygen transport</keyword>
<evidence type="ECO:0000256" key="5">
    <source>
        <dbReference type="ARBA" id="ARBA00023004"/>
    </source>
</evidence>
<dbReference type="Proteomes" id="UP000789390">
    <property type="component" value="Unassembled WGS sequence"/>
</dbReference>
<dbReference type="EMBL" id="CAKKLH010000334">
    <property type="protein sequence ID" value="CAH0112919.1"/>
    <property type="molecule type" value="Genomic_DNA"/>
</dbReference>
<evidence type="ECO:0000259" key="8">
    <source>
        <dbReference type="Pfam" id="PF00042"/>
    </source>
</evidence>
<feature type="compositionally biased region" description="Low complexity" evidence="7">
    <location>
        <begin position="170"/>
        <end position="191"/>
    </location>
</feature>